<reference evidence="6 7" key="1">
    <citation type="submission" date="2021-03" db="EMBL/GenBank/DDBJ databases">
        <title>Genomic Encyclopedia of Type Strains, Phase IV (KMG-IV): sequencing the most valuable type-strain genomes for metagenomic binning, comparative biology and taxonomic classification.</title>
        <authorList>
            <person name="Goeker M."/>
        </authorList>
    </citation>
    <scope>NUCLEOTIDE SEQUENCE [LARGE SCALE GENOMIC DNA]</scope>
    <source>
        <strain evidence="6 7">DSM 41954</strain>
    </source>
</reference>
<organism evidence="6 7">
    <name type="scientific">Streptomyces iranensis</name>
    <dbReference type="NCBI Taxonomy" id="576784"/>
    <lineage>
        <taxon>Bacteria</taxon>
        <taxon>Bacillati</taxon>
        <taxon>Actinomycetota</taxon>
        <taxon>Actinomycetes</taxon>
        <taxon>Kitasatosporales</taxon>
        <taxon>Streptomycetaceae</taxon>
        <taxon>Streptomyces</taxon>
        <taxon>Streptomyces violaceusniger group</taxon>
    </lineage>
</organism>
<dbReference type="Gene3D" id="1.10.357.10">
    <property type="entry name" value="Tetracycline Repressor, domain 2"/>
    <property type="match status" value="1"/>
</dbReference>
<dbReference type="PANTHER" id="PTHR47506">
    <property type="entry name" value="TRANSCRIPTIONAL REGULATORY PROTEIN"/>
    <property type="match status" value="1"/>
</dbReference>
<dbReference type="PRINTS" id="PR00455">
    <property type="entry name" value="HTHTETR"/>
</dbReference>
<dbReference type="InterPro" id="IPR001647">
    <property type="entry name" value="HTH_TetR"/>
</dbReference>
<dbReference type="PROSITE" id="PS50977">
    <property type="entry name" value="HTH_TETR_2"/>
    <property type="match status" value="1"/>
</dbReference>
<keyword evidence="1" id="KW-0805">Transcription regulation</keyword>
<evidence type="ECO:0000256" key="4">
    <source>
        <dbReference type="PROSITE-ProRule" id="PRU00335"/>
    </source>
</evidence>
<dbReference type="EMBL" id="JAGGLR010000008">
    <property type="protein sequence ID" value="MBP2062257.1"/>
    <property type="molecule type" value="Genomic_DNA"/>
</dbReference>
<dbReference type="Proteomes" id="UP000756710">
    <property type="component" value="Unassembled WGS sequence"/>
</dbReference>
<dbReference type="InterPro" id="IPR009057">
    <property type="entry name" value="Homeodomain-like_sf"/>
</dbReference>
<evidence type="ECO:0000313" key="7">
    <source>
        <dbReference type="Proteomes" id="UP000756710"/>
    </source>
</evidence>
<keyword evidence="3" id="KW-0804">Transcription</keyword>
<evidence type="ECO:0000313" key="6">
    <source>
        <dbReference type="EMBL" id="MBP2062257.1"/>
    </source>
</evidence>
<evidence type="ECO:0000256" key="3">
    <source>
        <dbReference type="ARBA" id="ARBA00023163"/>
    </source>
</evidence>
<dbReference type="SUPFAM" id="SSF48498">
    <property type="entry name" value="Tetracyclin repressor-like, C-terminal domain"/>
    <property type="match status" value="1"/>
</dbReference>
<dbReference type="PANTHER" id="PTHR47506:SF1">
    <property type="entry name" value="HTH-TYPE TRANSCRIPTIONAL REGULATOR YJDC"/>
    <property type="match status" value="1"/>
</dbReference>
<name>A0ABS4MR93_9ACTN</name>
<feature type="domain" description="HTH tetR-type" evidence="5">
    <location>
        <begin position="7"/>
        <end position="67"/>
    </location>
</feature>
<evidence type="ECO:0000256" key="1">
    <source>
        <dbReference type="ARBA" id="ARBA00023015"/>
    </source>
</evidence>
<dbReference type="Pfam" id="PF00440">
    <property type="entry name" value="TetR_N"/>
    <property type="match status" value="1"/>
</dbReference>
<dbReference type="SUPFAM" id="SSF46689">
    <property type="entry name" value="Homeodomain-like"/>
    <property type="match status" value="1"/>
</dbReference>
<proteinExistence type="predicted"/>
<gene>
    <name evidence="6" type="ORF">J2Z30_003273</name>
</gene>
<accession>A0ABS4MR93</accession>
<comment type="caution">
    <text evidence="6">The sequence shown here is derived from an EMBL/GenBank/DDBJ whole genome shotgun (WGS) entry which is preliminary data.</text>
</comment>
<keyword evidence="7" id="KW-1185">Reference proteome</keyword>
<protein>
    <submittedName>
        <fullName evidence="6">AcrR family transcriptional regulator</fullName>
    </submittedName>
</protein>
<evidence type="ECO:0000256" key="2">
    <source>
        <dbReference type="ARBA" id="ARBA00023125"/>
    </source>
</evidence>
<feature type="DNA-binding region" description="H-T-H motif" evidence="4">
    <location>
        <begin position="30"/>
        <end position="49"/>
    </location>
</feature>
<sequence>MRVVDHDEARSRLLEAAEELYYRRGIHAVGMDQVRDRAGVSLARLYKLYPSKHHLVAAYLRVYGRRLRARLAESVERAAPAPAGSRARLLAAFESLRETIDTPGFRGCAFVNAWAELGGHGDESHLLVAEAVREHKTLLRDYLIGLAEDYPDPRGVGEQIHILVEGAMATSAVLGAEAARQARDSAATVLAAADGARRA</sequence>
<keyword evidence="2 4" id="KW-0238">DNA-binding</keyword>
<evidence type="ECO:0000259" key="5">
    <source>
        <dbReference type="PROSITE" id="PS50977"/>
    </source>
</evidence>
<dbReference type="InterPro" id="IPR036271">
    <property type="entry name" value="Tet_transcr_reg_TetR-rel_C_sf"/>
</dbReference>